<feature type="transmembrane region" description="Helical" evidence="1">
    <location>
        <begin position="765"/>
        <end position="784"/>
    </location>
</feature>
<organism evidence="3 4">
    <name type="scientific">Phytophthora nicotianae</name>
    <name type="common">Potato buckeye rot agent</name>
    <name type="synonym">Phytophthora parasitica</name>
    <dbReference type="NCBI Taxonomy" id="4792"/>
    <lineage>
        <taxon>Eukaryota</taxon>
        <taxon>Sar</taxon>
        <taxon>Stramenopiles</taxon>
        <taxon>Oomycota</taxon>
        <taxon>Peronosporomycetes</taxon>
        <taxon>Peronosporales</taxon>
        <taxon>Peronosporaceae</taxon>
        <taxon>Phytophthora</taxon>
    </lineage>
</organism>
<evidence type="ECO:0000259" key="2">
    <source>
        <dbReference type="Pfam" id="PF07885"/>
    </source>
</evidence>
<dbReference type="Gene3D" id="1.10.287.70">
    <property type="match status" value="1"/>
</dbReference>
<gene>
    <name evidence="3" type="ORF">AM587_10010120</name>
</gene>
<dbReference type="GO" id="GO:0016020">
    <property type="term" value="C:membrane"/>
    <property type="evidence" value="ECO:0007669"/>
    <property type="project" value="InterPro"/>
</dbReference>
<evidence type="ECO:0000256" key="1">
    <source>
        <dbReference type="SAM" id="Phobius"/>
    </source>
</evidence>
<name>A0A0W8C653_PHYNI</name>
<comment type="caution">
    <text evidence="3">The sequence shown here is derived from an EMBL/GenBank/DDBJ whole genome shotgun (WGS) entry which is preliminary data.</text>
</comment>
<feature type="transmembrane region" description="Helical" evidence="1">
    <location>
        <begin position="185"/>
        <end position="206"/>
    </location>
</feature>
<feature type="domain" description="Potassium channel" evidence="2">
    <location>
        <begin position="796"/>
        <end position="841"/>
    </location>
</feature>
<feature type="transmembrane region" description="Helical" evidence="1">
    <location>
        <begin position="551"/>
        <end position="570"/>
    </location>
</feature>
<feature type="transmembrane region" description="Helical" evidence="1">
    <location>
        <begin position="281"/>
        <end position="306"/>
    </location>
</feature>
<feature type="transmembrane region" description="Helical" evidence="1">
    <location>
        <begin position="823"/>
        <end position="845"/>
    </location>
</feature>
<feature type="transmembrane region" description="Helical" evidence="1">
    <location>
        <begin position="474"/>
        <end position="490"/>
    </location>
</feature>
<feature type="transmembrane region" description="Helical" evidence="1">
    <location>
        <begin position="337"/>
        <end position="356"/>
    </location>
</feature>
<dbReference type="GO" id="GO:0016286">
    <property type="term" value="F:small conductance calcium-activated potassium channel activity"/>
    <property type="evidence" value="ECO:0007669"/>
    <property type="project" value="InterPro"/>
</dbReference>
<dbReference type="InterPro" id="IPR013099">
    <property type="entry name" value="K_chnl_dom"/>
</dbReference>
<dbReference type="InterPro" id="IPR029370">
    <property type="entry name" value="TMEM117"/>
</dbReference>
<feature type="transmembrane region" description="Helical" evidence="1">
    <location>
        <begin position="590"/>
        <end position="609"/>
    </location>
</feature>
<keyword evidence="1" id="KW-0472">Membrane</keyword>
<feature type="transmembrane region" description="Helical" evidence="1">
    <location>
        <begin position="697"/>
        <end position="716"/>
    </location>
</feature>
<feature type="transmembrane region" description="Helical" evidence="1">
    <location>
        <begin position="636"/>
        <end position="656"/>
    </location>
</feature>
<feature type="transmembrane region" description="Helical" evidence="1">
    <location>
        <begin position="396"/>
        <end position="418"/>
    </location>
</feature>
<keyword evidence="1" id="KW-1133">Transmembrane helix</keyword>
<keyword evidence="1 3" id="KW-0812">Transmembrane</keyword>
<feature type="transmembrane region" description="Helical" evidence="1">
    <location>
        <begin position="239"/>
        <end position="260"/>
    </location>
</feature>
<sequence length="978" mass="110604">MGSPLLTGSKPHFWSGDDSDCNDKVYLKSTWVVTSIRHPALRVLGCVIHLIMCFYLGVTSPLLTSLKSPFCFPVYGDLAKTVTTGLRWQKLVFQIALSGALMFFLRLVAYPRLVQHRWNWGSSFRHATQAFSRLSRASATDINPGVTEGGTTNFRGVMALHTFVAGDAPGAPVVRAPVWNAGSSYGSWTFVVATFPFLWAAVMYIIRKIVHGSALDEWLFPEDMNVAWSSWSQLELQQVLSTTFLTLGFLKLLVTLDWVLQDREYNRLIFGNWLSSIRRVYCEYLAVRVLWCWLSVFGLAIGGIYFGVISKMQSEWIQWALKKENEKNDLDSWLSHAAWNTLLSSLVVALDLLWIVQDWHFPSFASPVGTRILGLHLDQITFHFPFRLRLSFSSKWFGGFLVIALMLPLEICQFLQIATYSPRMYAQYVHLTSFRVLPLSITHNNSSTFDATTQLMLQTGSLSRYFPWSEWDRAPAFAVLLLATAALLWLSKQEHSKMCFAVFLGLSDAHEGHVKTLARLNASVSATTKRDVNNLQRLQTLYKLRARTDSFCIGLAGLSTLTVWLQFRAIWRSSAKHHRDLPTQAPGETYGALLLLITLVLLHQIHYRYCIKMEIMVLRNQIPSDSRYSLLTSPRLLFLPFLAELLLCGIFLPPLVHGRVYLDEERYSLPRATLAVVPACPSPLTMTTSKQSCDLQYSYPLEVMNMIVLVRLYWFARVIRNQLLKQLIKGNTTTVGSITLNGKEAPADSLWWSFRISFALQPSKVLLTLFVSLWATTTVAVSAFERPFPSKLYGEDHALWLTLVTMTGVGYGDAYPITLGGRVAVVLGAVIGGLAFISLMTSEFLDSVKGTKREHAVLSALDKMKWESALRLCAAKLIQAAWLQHQIVNSKCHSTKRRSQETVVRELLKAAHHFKRCRKRKPMQSASASHILQNNGLSSFYSREVENWMTSRWTETTTQIASLEQQMNTIESSLQVLL</sequence>
<feature type="transmembrane region" description="Helical" evidence="1">
    <location>
        <begin position="40"/>
        <end position="58"/>
    </location>
</feature>
<dbReference type="SUPFAM" id="SSF81324">
    <property type="entry name" value="Voltage-gated potassium channels"/>
    <property type="match status" value="1"/>
</dbReference>
<dbReference type="Pfam" id="PF07885">
    <property type="entry name" value="Ion_trans_2"/>
    <property type="match status" value="1"/>
</dbReference>
<dbReference type="EMBL" id="LNFO01004808">
    <property type="protein sequence ID" value="KUF79494.1"/>
    <property type="molecule type" value="Genomic_DNA"/>
</dbReference>
<dbReference type="Pfam" id="PF15113">
    <property type="entry name" value="TMEM117"/>
    <property type="match status" value="1"/>
</dbReference>
<dbReference type="InterPro" id="IPR015449">
    <property type="entry name" value="K_chnl_Ca-activ_SK"/>
</dbReference>
<evidence type="ECO:0000313" key="3">
    <source>
        <dbReference type="EMBL" id="KUF79494.1"/>
    </source>
</evidence>
<proteinExistence type="predicted"/>
<dbReference type="PANTHER" id="PTHR10153">
    <property type="entry name" value="SMALL CONDUCTANCE CALCIUM-ACTIVATED POTASSIUM CHANNEL"/>
    <property type="match status" value="1"/>
</dbReference>
<accession>A0A0W8C653</accession>
<dbReference type="OrthoDB" id="419441at2759"/>
<feature type="transmembrane region" description="Helical" evidence="1">
    <location>
        <begin position="91"/>
        <end position="109"/>
    </location>
</feature>
<protein>
    <submittedName>
        <fullName evidence="3">Transmembrane protein</fullName>
    </submittedName>
</protein>
<dbReference type="Proteomes" id="UP000052943">
    <property type="component" value="Unassembled WGS sequence"/>
</dbReference>
<evidence type="ECO:0000313" key="4">
    <source>
        <dbReference type="Proteomes" id="UP000052943"/>
    </source>
</evidence>
<reference evidence="3 4" key="1">
    <citation type="submission" date="2015-11" db="EMBL/GenBank/DDBJ databases">
        <title>Genomes and virulence difference between two physiological races of Phytophthora nicotianae.</title>
        <authorList>
            <person name="Liu H."/>
            <person name="Ma X."/>
            <person name="Yu H."/>
            <person name="Fang D."/>
            <person name="Li Y."/>
            <person name="Wang X."/>
            <person name="Wang W."/>
            <person name="Dong Y."/>
            <person name="Xiao B."/>
        </authorList>
    </citation>
    <scope>NUCLEOTIDE SEQUENCE [LARGE SCALE GENOMIC DNA]</scope>
    <source>
        <strain evidence="4">race 0</strain>
    </source>
</reference>
<dbReference type="AlphaFoldDB" id="A0A0W8C653"/>